<dbReference type="OrthoDB" id="522106at2759"/>
<keyword evidence="3" id="KW-0418">Kinase</keyword>
<reference evidence="4" key="1">
    <citation type="submission" date="2022-03" db="EMBL/GenBank/DDBJ databases">
        <authorList>
            <person name="Lindestad O."/>
        </authorList>
    </citation>
    <scope>NUCLEOTIDE SEQUENCE</scope>
</reference>
<accession>A0A8S4SEN6</accession>
<evidence type="ECO:0000313" key="4">
    <source>
        <dbReference type="EMBL" id="CAH2267673.1"/>
    </source>
</evidence>
<dbReference type="GO" id="GO:0006139">
    <property type="term" value="P:nucleobase-containing compound metabolic process"/>
    <property type="evidence" value="ECO:0007669"/>
    <property type="project" value="InterPro"/>
</dbReference>
<dbReference type="SUPFAM" id="SSF52540">
    <property type="entry name" value="P-loop containing nucleoside triphosphate hydrolases"/>
    <property type="match status" value="1"/>
</dbReference>
<organism evidence="4 5">
    <name type="scientific">Pararge aegeria aegeria</name>
    <dbReference type="NCBI Taxonomy" id="348720"/>
    <lineage>
        <taxon>Eukaryota</taxon>
        <taxon>Metazoa</taxon>
        <taxon>Ecdysozoa</taxon>
        <taxon>Arthropoda</taxon>
        <taxon>Hexapoda</taxon>
        <taxon>Insecta</taxon>
        <taxon>Pterygota</taxon>
        <taxon>Neoptera</taxon>
        <taxon>Endopterygota</taxon>
        <taxon>Lepidoptera</taxon>
        <taxon>Glossata</taxon>
        <taxon>Ditrysia</taxon>
        <taxon>Papilionoidea</taxon>
        <taxon>Nymphalidae</taxon>
        <taxon>Satyrinae</taxon>
        <taxon>Satyrini</taxon>
        <taxon>Parargina</taxon>
        <taxon>Pararge</taxon>
    </lineage>
</organism>
<proteinExistence type="predicted"/>
<evidence type="ECO:0000256" key="1">
    <source>
        <dbReference type="ARBA" id="ARBA00022679"/>
    </source>
</evidence>
<keyword evidence="1" id="KW-0808">Transferase</keyword>
<evidence type="ECO:0000256" key="2">
    <source>
        <dbReference type="ARBA" id="ARBA00022741"/>
    </source>
</evidence>
<protein>
    <submittedName>
        <fullName evidence="4">Jg15693 protein</fullName>
    </submittedName>
</protein>
<gene>
    <name evidence="4" type="primary">jg15693</name>
    <name evidence="4" type="ORF">PAEG_LOCUS26173</name>
</gene>
<dbReference type="Pfam" id="PF00406">
    <property type="entry name" value="ADK"/>
    <property type="match status" value="1"/>
</dbReference>
<dbReference type="PANTHER" id="PTHR23359">
    <property type="entry name" value="NUCLEOTIDE KINASE"/>
    <property type="match status" value="1"/>
</dbReference>
<name>A0A8S4SEN6_9NEOP</name>
<evidence type="ECO:0000256" key="3">
    <source>
        <dbReference type="ARBA" id="ARBA00022777"/>
    </source>
</evidence>
<evidence type="ECO:0000313" key="5">
    <source>
        <dbReference type="Proteomes" id="UP000838756"/>
    </source>
</evidence>
<keyword evidence="5" id="KW-1185">Reference proteome</keyword>
<sequence length="340" mass="38038">MTETDATKRPLEMPETFLPYLEKYRIYKLFKHDSYEPNCVSPAMMSEVTKVLTLIDPVPQAGWLMYDHPCTVREARCLQQDGVLPTVTLVLMPPPPMAPRAHNPYTPQRSFSQQDFEGLKIAYKATLKEVHVEPGDSLEQVGAKCVRAIRAAAEGAQGPGQGFHAQGAPGVYRVLIIGPSGSGRRTQAASAARHFDLVYLHFQDLFNEAQLRDDEVGEKLRKFGVSVQLKAEIVKRRIGKKDCIDHGWVLSGYPANGVDFEQLDRMPTPPNRIIFLNVPWAVCKERALANGVDWCTGREAPVGSGPRVLPRRPAFEAQLDAEVRRLFVILDLTIFTHEHT</sequence>
<dbReference type="EMBL" id="CAKXAJ010026376">
    <property type="protein sequence ID" value="CAH2267673.1"/>
    <property type="molecule type" value="Genomic_DNA"/>
</dbReference>
<dbReference type="InterPro" id="IPR000850">
    <property type="entry name" value="Adenylat/UMP-CMP_kin"/>
</dbReference>
<dbReference type="AlphaFoldDB" id="A0A8S4SEN6"/>
<dbReference type="InterPro" id="IPR027417">
    <property type="entry name" value="P-loop_NTPase"/>
</dbReference>
<dbReference type="Proteomes" id="UP000838756">
    <property type="component" value="Unassembled WGS sequence"/>
</dbReference>
<keyword evidence="2" id="KW-0547">Nucleotide-binding</keyword>
<comment type="caution">
    <text evidence="4">The sequence shown here is derived from an EMBL/GenBank/DDBJ whole genome shotgun (WGS) entry which is preliminary data.</text>
</comment>
<dbReference type="Gene3D" id="3.40.50.300">
    <property type="entry name" value="P-loop containing nucleotide triphosphate hydrolases"/>
    <property type="match status" value="1"/>
</dbReference>
<dbReference type="GO" id="GO:0005524">
    <property type="term" value="F:ATP binding"/>
    <property type="evidence" value="ECO:0007669"/>
    <property type="project" value="InterPro"/>
</dbReference>
<dbReference type="GO" id="GO:0019205">
    <property type="term" value="F:nucleobase-containing compound kinase activity"/>
    <property type="evidence" value="ECO:0007669"/>
    <property type="project" value="InterPro"/>
</dbReference>